<dbReference type="Pfam" id="PF13230">
    <property type="entry name" value="GATase_4"/>
    <property type="match status" value="1"/>
</dbReference>
<keyword evidence="1 3" id="KW-0315">Glutamine amidotransferase</keyword>
<reference evidence="3 4" key="1">
    <citation type="submission" date="2020-04" db="EMBL/GenBank/DDBJ databases">
        <title>Rhodospirillaceae bacterium KN72 isolated from deep sea.</title>
        <authorList>
            <person name="Zhang D.-C."/>
        </authorList>
    </citation>
    <scope>NUCLEOTIDE SEQUENCE [LARGE SCALE GENOMIC DNA]</scope>
    <source>
        <strain evidence="3 4">KN72</strain>
    </source>
</reference>
<evidence type="ECO:0000259" key="2">
    <source>
        <dbReference type="PROSITE" id="PS51278"/>
    </source>
</evidence>
<dbReference type="PANTHER" id="PTHR43187">
    <property type="entry name" value="GLUTAMINE AMIDOTRANSFERASE DUG3-RELATED"/>
    <property type="match status" value="1"/>
</dbReference>
<accession>A0A7Y0DX49</accession>
<evidence type="ECO:0000313" key="3">
    <source>
        <dbReference type="EMBL" id="NMM43196.1"/>
    </source>
</evidence>
<comment type="caution">
    <text evidence="3">The sequence shown here is derived from an EMBL/GenBank/DDBJ whole genome shotgun (WGS) entry which is preliminary data.</text>
</comment>
<dbReference type="InterPro" id="IPR052373">
    <property type="entry name" value="Gamma-glu_amide_hydrolase"/>
</dbReference>
<sequence length="264" mass="29097">MCRWLAYWGPPLFMEDLVTKPDRSLIHQSLHAAEAKSETNGDGFGIGWYGERNNPGLYREILPAWNDENLKHLSAQIRSRLFFAHVRASTGTATTRANCHPFTQGRWLFMHNGQIGGYSKIRRALEQALPDRLYASRQGTTDSELIFLLALSMGLDDDPVGAMGKSLGFVEGEMQKAGIDEPLRFTAALSDGDRLFAFRYSTDAMAPTLYHSCTETPCTGGGSLTVVSEPLDTDRKRWTAIPPSHAISVTADGALTTVPFAVRT</sequence>
<dbReference type="InterPro" id="IPR029055">
    <property type="entry name" value="Ntn_hydrolases_N"/>
</dbReference>
<dbReference type="Proteomes" id="UP000539372">
    <property type="component" value="Unassembled WGS sequence"/>
</dbReference>
<dbReference type="Gene3D" id="3.60.20.10">
    <property type="entry name" value="Glutamine Phosphoribosylpyrophosphate, subunit 1, domain 1"/>
    <property type="match status" value="1"/>
</dbReference>
<dbReference type="RefSeq" id="WP_169623493.1">
    <property type="nucleotide sequence ID" value="NZ_JABBNT010000001.1"/>
</dbReference>
<dbReference type="InterPro" id="IPR026869">
    <property type="entry name" value="EgtC-like"/>
</dbReference>
<keyword evidence="4" id="KW-1185">Reference proteome</keyword>
<name>A0A7Y0DX49_9PROT</name>
<dbReference type="AlphaFoldDB" id="A0A7Y0DX49"/>
<dbReference type="InterPro" id="IPR017932">
    <property type="entry name" value="GATase_2_dom"/>
</dbReference>
<dbReference type="EMBL" id="JABBNT010000001">
    <property type="protein sequence ID" value="NMM43196.1"/>
    <property type="molecule type" value="Genomic_DNA"/>
</dbReference>
<organism evidence="3 4">
    <name type="scientific">Pacificispira spongiicola</name>
    <dbReference type="NCBI Taxonomy" id="2729598"/>
    <lineage>
        <taxon>Bacteria</taxon>
        <taxon>Pseudomonadati</taxon>
        <taxon>Pseudomonadota</taxon>
        <taxon>Alphaproteobacteria</taxon>
        <taxon>Rhodospirillales</taxon>
        <taxon>Rhodospirillaceae</taxon>
        <taxon>Pacificispira</taxon>
    </lineage>
</organism>
<dbReference type="PANTHER" id="PTHR43187:SF1">
    <property type="entry name" value="GLUTAMINE AMIDOTRANSFERASE DUG3-RELATED"/>
    <property type="match status" value="1"/>
</dbReference>
<feature type="domain" description="Glutamine amidotransferase type-2" evidence="2">
    <location>
        <begin position="2"/>
        <end position="252"/>
    </location>
</feature>
<keyword evidence="3" id="KW-0808">Transferase</keyword>
<dbReference type="CDD" id="cd01908">
    <property type="entry name" value="YafJ"/>
    <property type="match status" value="1"/>
</dbReference>
<evidence type="ECO:0000256" key="1">
    <source>
        <dbReference type="ARBA" id="ARBA00022962"/>
    </source>
</evidence>
<evidence type="ECO:0000313" key="4">
    <source>
        <dbReference type="Proteomes" id="UP000539372"/>
    </source>
</evidence>
<dbReference type="SUPFAM" id="SSF56235">
    <property type="entry name" value="N-terminal nucleophile aminohydrolases (Ntn hydrolases)"/>
    <property type="match status" value="1"/>
</dbReference>
<protein>
    <submittedName>
        <fullName evidence="3">Class II glutamine amidotransferase</fullName>
    </submittedName>
</protein>
<proteinExistence type="predicted"/>
<dbReference type="GO" id="GO:0016740">
    <property type="term" value="F:transferase activity"/>
    <property type="evidence" value="ECO:0007669"/>
    <property type="project" value="UniProtKB-KW"/>
</dbReference>
<dbReference type="PROSITE" id="PS51278">
    <property type="entry name" value="GATASE_TYPE_2"/>
    <property type="match status" value="1"/>
</dbReference>
<gene>
    <name evidence="3" type="ORF">HH303_01820</name>
</gene>